<organism evidence="3 4">
    <name type="scientific">Psophocarpus tetragonolobus</name>
    <name type="common">Winged bean</name>
    <name type="synonym">Dolichos tetragonolobus</name>
    <dbReference type="NCBI Taxonomy" id="3891"/>
    <lineage>
        <taxon>Eukaryota</taxon>
        <taxon>Viridiplantae</taxon>
        <taxon>Streptophyta</taxon>
        <taxon>Embryophyta</taxon>
        <taxon>Tracheophyta</taxon>
        <taxon>Spermatophyta</taxon>
        <taxon>Magnoliopsida</taxon>
        <taxon>eudicotyledons</taxon>
        <taxon>Gunneridae</taxon>
        <taxon>Pentapetalae</taxon>
        <taxon>rosids</taxon>
        <taxon>fabids</taxon>
        <taxon>Fabales</taxon>
        <taxon>Fabaceae</taxon>
        <taxon>Papilionoideae</taxon>
        <taxon>50 kb inversion clade</taxon>
        <taxon>NPAAA clade</taxon>
        <taxon>indigoferoid/millettioid clade</taxon>
        <taxon>Phaseoleae</taxon>
        <taxon>Psophocarpus</taxon>
    </lineage>
</organism>
<proteinExistence type="predicted"/>
<dbReference type="NCBIfam" id="TIGR00756">
    <property type="entry name" value="PPR"/>
    <property type="match status" value="1"/>
</dbReference>
<dbReference type="FunFam" id="1.25.40.10:FF:000436">
    <property type="entry name" value="Pentatricopeptide repeat-containing protein At5g39350 family"/>
    <property type="match status" value="1"/>
</dbReference>
<dbReference type="Gene3D" id="1.25.40.10">
    <property type="entry name" value="Tetratricopeptide repeat domain"/>
    <property type="match status" value="2"/>
</dbReference>
<evidence type="ECO:0000313" key="3">
    <source>
        <dbReference type="EMBL" id="KAK7407800.1"/>
    </source>
</evidence>
<dbReference type="Proteomes" id="UP001386955">
    <property type="component" value="Unassembled WGS sequence"/>
</dbReference>
<accession>A0AAN9XTT6</accession>
<dbReference type="PROSITE" id="PS51375">
    <property type="entry name" value="PPR"/>
    <property type="match status" value="1"/>
</dbReference>
<feature type="repeat" description="PPR" evidence="2">
    <location>
        <begin position="68"/>
        <end position="102"/>
    </location>
</feature>
<gene>
    <name evidence="3" type="ORF">VNO78_09891</name>
</gene>
<name>A0AAN9XTT6_PSOTE</name>
<dbReference type="InterPro" id="IPR002885">
    <property type="entry name" value="PPR_rpt"/>
</dbReference>
<dbReference type="Pfam" id="PF13041">
    <property type="entry name" value="PPR_2"/>
    <property type="match status" value="1"/>
</dbReference>
<dbReference type="InterPro" id="IPR046960">
    <property type="entry name" value="PPR_At4g14850-like_plant"/>
</dbReference>
<comment type="caution">
    <text evidence="3">The sequence shown here is derived from an EMBL/GenBank/DDBJ whole genome shotgun (WGS) entry which is preliminary data.</text>
</comment>
<keyword evidence="4" id="KW-1185">Reference proteome</keyword>
<dbReference type="Pfam" id="PF01535">
    <property type="entry name" value="PPR"/>
    <property type="match status" value="1"/>
</dbReference>
<dbReference type="AlphaFoldDB" id="A0AAN9XTT6"/>
<dbReference type="EMBL" id="JAYMYS010000002">
    <property type="protein sequence ID" value="KAK7407800.1"/>
    <property type="molecule type" value="Genomic_DNA"/>
</dbReference>
<reference evidence="3 4" key="1">
    <citation type="submission" date="2024-01" db="EMBL/GenBank/DDBJ databases">
        <title>The genomes of 5 underutilized Papilionoideae crops provide insights into root nodulation and disease resistanc.</title>
        <authorList>
            <person name="Jiang F."/>
        </authorList>
    </citation>
    <scope>NUCLEOTIDE SEQUENCE [LARGE SCALE GENOMIC DNA]</scope>
    <source>
        <strain evidence="3">DUOXIRENSHENG_FW03</strain>
        <tissue evidence="3">Leaves</tissue>
    </source>
</reference>
<protein>
    <recommendedName>
        <fullName evidence="5">Pentatricopeptide repeat-containing protein</fullName>
    </recommendedName>
</protein>
<sequence length="343" mass="39094">MTRLKTSFHLLTSVEIELFSLKKKLHSWVIRSGLASDVCVGYSLVDLYEKYGAVENSWKLFNRMSRHNVMSWTTLISRYMKGRQELKAMKLFCSMLHGHVAPNYFTFSNVIKVCASVVDFGSGKQLHDHTIKLGFSMINCVGNSLVDMYASNTVIHANAIAKQLDSEESFNHEIEQTGIGASSFTYVCLVSGTACLGTIGKGEQIHALIVKSGFGTNLCINNALICMYSKYGNKEAALQAWKHFNSKHYNYRIVQRMEYYACMVDLLRRSGMLLEAIEFINSMPFDAKALVWHTFLSSCWIHRNTKLWEHVAKLISENLVIQLPIYYCQTCMHQKGGRMMWQP</sequence>
<dbReference type="PANTHER" id="PTHR47926">
    <property type="entry name" value="PENTATRICOPEPTIDE REPEAT-CONTAINING PROTEIN"/>
    <property type="match status" value="1"/>
</dbReference>
<dbReference type="PANTHER" id="PTHR47926:SF522">
    <property type="entry name" value="TETRATRICOPEPTIDE REPEAT-LIKE SUPERFAMILY PROTEIN"/>
    <property type="match status" value="1"/>
</dbReference>
<dbReference type="GO" id="GO:0009451">
    <property type="term" value="P:RNA modification"/>
    <property type="evidence" value="ECO:0007669"/>
    <property type="project" value="InterPro"/>
</dbReference>
<dbReference type="GO" id="GO:0003723">
    <property type="term" value="F:RNA binding"/>
    <property type="evidence" value="ECO:0007669"/>
    <property type="project" value="InterPro"/>
</dbReference>
<evidence type="ECO:0000256" key="2">
    <source>
        <dbReference type="PROSITE-ProRule" id="PRU00708"/>
    </source>
</evidence>
<evidence type="ECO:0008006" key="5">
    <source>
        <dbReference type="Google" id="ProtNLM"/>
    </source>
</evidence>
<evidence type="ECO:0000256" key="1">
    <source>
        <dbReference type="ARBA" id="ARBA00022737"/>
    </source>
</evidence>
<keyword evidence="1" id="KW-0677">Repeat</keyword>
<evidence type="ECO:0000313" key="4">
    <source>
        <dbReference type="Proteomes" id="UP001386955"/>
    </source>
</evidence>
<dbReference type="InterPro" id="IPR011990">
    <property type="entry name" value="TPR-like_helical_dom_sf"/>
</dbReference>